<keyword evidence="4 12" id="KW-0645">Protease</keyword>
<dbReference type="GO" id="GO:0008270">
    <property type="term" value="F:zinc ion binding"/>
    <property type="evidence" value="ECO:0007669"/>
    <property type="project" value="UniProtKB-UniRule"/>
</dbReference>
<protein>
    <recommendedName>
        <fullName evidence="12">Aminopeptidase</fullName>
        <ecNumber evidence="12">3.4.11.-</ecNumber>
    </recommendedName>
</protein>
<feature type="binding site" evidence="10">
    <location>
        <position position="360"/>
    </location>
    <ligand>
        <name>Zn(2+)</name>
        <dbReference type="ChEBI" id="CHEBI:29105"/>
        <note>catalytic</note>
    </ligand>
</feature>
<feature type="signal peptide" evidence="13">
    <location>
        <begin position="1"/>
        <end position="26"/>
    </location>
</feature>
<organism evidence="17 18">
    <name type="scientific">Umboniibacter marinipuniceus</name>
    <dbReference type="NCBI Taxonomy" id="569599"/>
    <lineage>
        <taxon>Bacteria</taxon>
        <taxon>Pseudomonadati</taxon>
        <taxon>Pseudomonadota</taxon>
        <taxon>Gammaproteobacteria</taxon>
        <taxon>Cellvibrionales</taxon>
        <taxon>Cellvibrionaceae</taxon>
        <taxon>Umboniibacter</taxon>
    </lineage>
</organism>
<dbReference type="CDD" id="cd09601">
    <property type="entry name" value="M1_APN-Q_like"/>
    <property type="match status" value="1"/>
</dbReference>
<dbReference type="PROSITE" id="PS51257">
    <property type="entry name" value="PROKAR_LIPOPROTEIN"/>
    <property type="match status" value="1"/>
</dbReference>
<accession>A0A3M0ACJ7</accession>
<keyword evidence="7 10" id="KW-0862">Zinc</keyword>
<dbReference type="Gene3D" id="2.60.40.1910">
    <property type="match status" value="1"/>
</dbReference>
<dbReference type="SUPFAM" id="SSF63737">
    <property type="entry name" value="Leukotriene A4 hydrolase N-terminal domain"/>
    <property type="match status" value="1"/>
</dbReference>
<comment type="caution">
    <text evidence="17">The sequence shown here is derived from an EMBL/GenBank/DDBJ whole genome shotgun (WGS) entry which is preliminary data.</text>
</comment>
<evidence type="ECO:0000256" key="10">
    <source>
        <dbReference type="PIRSR" id="PIRSR634016-3"/>
    </source>
</evidence>
<dbReference type="InterPro" id="IPR045357">
    <property type="entry name" value="Aminopeptidase_N-like_N"/>
</dbReference>
<dbReference type="Pfam" id="PF01433">
    <property type="entry name" value="Peptidase_M1"/>
    <property type="match status" value="1"/>
</dbReference>
<dbReference type="EMBL" id="REFJ01000003">
    <property type="protein sequence ID" value="RMA80175.1"/>
    <property type="molecule type" value="Genomic_DNA"/>
</dbReference>
<dbReference type="GO" id="GO:0043171">
    <property type="term" value="P:peptide catabolic process"/>
    <property type="evidence" value="ECO:0007669"/>
    <property type="project" value="TreeGrafter"/>
</dbReference>
<dbReference type="OrthoDB" id="100605at2"/>
<dbReference type="GO" id="GO:0006508">
    <property type="term" value="P:proteolysis"/>
    <property type="evidence" value="ECO:0007669"/>
    <property type="project" value="UniProtKB-KW"/>
</dbReference>
<dbReference type="InterPro" id="IPR001930">
    <property type="entry name" value="Peptidase_M1"/>
</dbReference>
<dbReference type="AlphaFoldDB" id="A0A3M0ACJ7"/>
<keyword evidence="18" id="KW-1185">Reference proteome</keyword>
<evidence type="ECO:0000313" key="18">
    <source>
        <dbReference type="Proteomes" id="UP000267187"/>
    </source>
</evidence>
<comment type="catalytic activity">
    <reaction evidence="1">
        <text>Release of an N-terminal amino acid, Xaa-|-Yaa- from a peptide, amide or arylamide. Xaa is preferably Ala, but may be most amino acids including Pro (slow action). When a terminal hydrophobic residue is followed by a prolyl residue, the two may be released as an intact Xaa-Pro dipeptide.</text>
        <dbReference type="EC" id="3.4.11.2"/>
    </reaction>
</comment>
<comment type="similarity">
    <text evidence="2 12">Belongs to the peptidase M1 family.</text>
</comment>
<feature type="binding site" evidence="10">
    <location>
        <position position="341"/>
    </location>
    <ligand>
        <name>Zn(2+)</name>
        <dbReference type="ChEBI" id="CHEBI:29105"/>
        <note>catalytic</note>
    </ligand>
</feature>
<evidence type="ECO:0000256" key="3">
    <source>
        <dbReference type="ARBA" id="ARBA00022438"/>
    </source>
</evidence>
<keyword evidence="13" id="KW-0732">Signal</keyword>
<dbReference type="EC" id="3.4.11.-" evidence="12"/>
<evidence type="ECO:0000256" key="8">
    <source>
        <dbReference type="ARBA" id="ARBA00023049"/>
    </source>
</evidence>
<dbReference type="InterPro" id="IPR034016">
    <property type="entry name" value="M1_APN-typ"/>
</dbReference>
<dbReference type="GO" id="GO:0016020">
    <property type="term" value="C:membrane"/>
    <property type="evidence" value="ECO:0007669"/>
    <property type="project" value="TreeGrafter"/>
</dbReference>
<dbReference type="InterPro" id="IPR024571">
    <property type="entry name" value="ERAP1-like_C_dom"/>
</dbReference>
<dbReference type="Pfam" id="PF11838">
    <property type="entry name" value="ERAP1_C"/>
    <property type="match status" value="1"/>
</dbReference>
<evidence type="ECO:0000313" key="17">
    <source>
        <dbReference type="EMBL" id="RMA80175.1"/>
    </source>
</evidence>
<keyword evidence="8 12" id="KW-0482">Metalloprotease</keyword>
<feature type="active site" description="Proton acceptor" evidence="9">
    <location>
        <position position="338"/>
    </location>
</feature>
<evidence type="ECO:0000256" key="11">
    <source>
        <dbReference type="PIRSR" id="PIRSR634016-4"/>
    </source>
</evidence>
<dbReference type="InterPro" id="IPR027268">
    <property type="entry name" value="Peptidase_M4/M1_CTD_sf"/>
</dbReference>
<feature type="binding site" evidence="10">
    <location>
        <position position="337"/>
    </location>
    <ligand>
        <name>Zn(2+)</name>
        <dbReference type="ChEBI" id="CHEBI:29105"/>
        <note>catalytic</note>
    </ligand>
</feature>
<dbReference type="PRINTS" id="PR00756">
    <property type="entry name" value="ALADIPTASE"/>
</dbReference>
<reference evidence="17 18" key="1">
    <citation type="submission" date="2018-10" db="EMBL/GenBank/DDBJ databases">
        <title>Genomic Encyclopedia of Type Strains, Phase IV (KMG-IV): sequencing the most valuable type-strain genomes for metagenomic binning, comparative biology and taxonomic classification.</title>
        <authorList>
            <person name="Goeker M."/>
        </authorList>
    </citation>
    <scope>NUCLEOTIDE SEQUENCE [LARGE SCALE GENOMIC DNA]</scope>
    <source>
        <strain evidence="17 18">DSM 25080</strain>
    </source>
</reference>
<dbReference type="InterPro" id="IPR014782">
    <property type="entry name" value="Peptidase_M1_dom"/>
</dbReference>
<feature type="domain" description="Aminopeptidase N-like N-terminal" evidence="16">
    <location>
        <begin position="48"/>
        <end position="224"/>
    </location>
</feature>
<dbReference type="Gene3D" id="1.25.50.20">
    <property type="match status" value="1"/>
</dbReference>
<evidence type="ECO:0000259" key="14">
    <source>
        <dbReference type="Pfam" id="PF01433"/>
    </source>
</evidence>
<evidence type="ECO:0000256" key="9">
    <source>
        <dbReference type="PIRSR" id="PIRSR634016-1"/>
    </source>
</evidence>
<dbReference type="Gene3D" id="2.60.40.1730">
    <property type="entry name" value="tricorn interacting facor f3 domain"/>
    <property type="match status" value="1"/>
</dbReference>
<keyword evidence="6 12" id="KW-0378">Hydrolase</keyword>
<dbReference type="InterPro" id="IPR042097">
    <property type="entry name" value="Aminopeptidase_N-like_N_sf"/>
</dbReference>
<dbReference type="Pfam" id="PF17900">
    <property type="entry name" value="Peptidase_M1_N"/>
    <property type="match status" value="1"/>
</dbReference>
<keyword evidence="3 12" id="KW-0031">Aminopeptidase</keyword>
<sequence length="890" mass="97980">MKRLLNILAIPALLFLLSACNTEPSASNTSTFDDSIAPIGLLGDLSEPLYYDIDLTVDPRADEFYGTVALSFRLNRPSEHFWLHGNNLQVERVELINGEQSYTATYEQVLASGVAKIGFPTKLEAGDYQVVIHYRAAFDLNLSGLFKVEEQGLNYALAKSESVQARKFLPGFDEPGLKAPFEFTLTVPADMHAITNTPEASVIQLDNGMKQVTYLPTPAMPTYLLSLAVGPFDRVEGPTIPANEFRENNIPLVGYARAGRGAELDYILSITPEFVAIFERELESPYPFRKLDIIAAPAWPSGATELSAAITYRESRILLGPNPAPQARLGLLSIHAHELAHMWFGNLVTPTWWDDLWLKEGFSSWMEPVAMAEFEPKAGHEIGTTVDGLRAMSLDSLASTRAIREPIDRNEDIRNAYDAITYAKSTGVIHMMDSYFGPELFRPALGRYVARFAEGRADAAEFYDEIATQSGEPRLVAAFRSFVEQPGLPQIDTQVSCANDQVTVNIQQQRYAPPGSEINTQAQQWDIPMCFTDANGHQHCDILSQKTTSWQWEGTCPAWVFPNANGAGYYRFNTNSTNWSALIANFSDFSAPEAMVLIDSGFAAYGQETLSAEALKSLVEASTKSNNRHVVAAAISRLRNLLAVSDDASKVRLASWANALYSPLLETWAQGSDEDSMILTNQLRSSLAQHFDNLELRAELAQQAASFTGYMGGSSDSSALTTDEYQMALTVAVEDLGDDFSNHLLSFADNFDDSRFRAAAVTALSASTSAEFVTTQHTFVLAAATESREAWSMIAGAMSVPELRADHWHFVQNNFEAISKKIPAQWRRRMPLLGTDFCSASENAALQALFNEYGELTPGYERALAQTSERISLCEAAKPSANAFANQLTP</sequence>
<dbReference type="Gene3D" id="1.10.390.10">
    <property type="entry name" value="Neutral Protease Domain 2"/>
    <property type="match status" value="1"/>
</dbReference>
<dbReference type="Proteomes" id="UP000267187">
    <property type="component" value="Unassembled WGS sequence"/>
</dbReference>
<keyword evidence="5 10" id="KW-0479">Metal-binding</keyword>
<gene>
    <name evidence="17" type="ORF">DFR27_1538</name>
</gene>
<comment type="cofactor">
    <cofactor evidence="10 12">
        <name>Zn(2+)</name>
        <dbReference type="ChEBI" id="CHEBI:29105"/>
    </cofactor>
    <text evidence="10 12">Binds 1 zinc ion per subunit.</text>
</comment>
<dbReference type="InterPro" id="IPR050344">
    <property type="entry name" value="Peptidase_M1_aminopeptidases"/>
</dbReference>
<dbReference type="GO" id="GO:0042277">
    <property type="term" value="F:peptide binding"/>
    <property type="evidence" value="ECO:0007669"/>
    <property type="project" value="TreeGrafter"/>
</dbReference>
<dbReference type="GO" id="GO:0016285">
    <property type="term" value="F:alanyl aminopeptidase activity"/>
    <property type="evidence" value="ECO:0007669"/>
    <property type="project" value="UniProtKB-EC"/>
</dbReference>
<dbReference type="RefSeq" id="WP_121876856.1">
    <property type="nucleotide sequence ID" value="NZ_REFJ01000003.1"/>
</dbReference>
<evidence type="ECO:0000256" key="2">
    <source>
        <dbReference type="ARBA" id="ARBA00010136"/>
    </source>
</evidence>
<evidence type="ECO:0000256" key="1">
    <source>
        <dbReference type="ARBA" id="ARBA00000098"/>
    </source>
</evidence>
<feature type="site" description="Transition state stabilizer" evidence="11">
    <location>
        <position position="422"/>
    </location>
</feature>
<dbReference type="GO" id="GO:0070006">
    <property type="term" value="F:metalloaminopeptidase activity"/>
    <property type="evidence" value="ECO:0007669"/>
    <property type="project" value="TreeGrafter"/>
</dbReference>
<name>A0A3M0ACJ7_9GAMM</name>
<evidence type="ECO:0000256" key="7">
    <source>
        <dbReference type="ARBA" id="ARBA00022833"/>
    </source>
</evidence>
<dbReference type="PANTHER" id="PTHR11533">
    <property type="entry name" value="PROTEASE M1 ZINC METALLOPROTEASE"/>
    <property type="match status" value="1"/>
</dbReference>
<feature type="chain" id="PRO_5018225242" description="Aminopeptidase" evidence="13">
    <location>
        <begin position="27"/>
        <end position="890"/>
    </location>
</feature>
<feature type="domain" description="Peptidase M1 membrane alanine aminopeptidase" evidence="14">
    <location>
        <begin position="268"/>
        <end position="471"/>
    </location>
</feature>
<evidence type="ECO:0000256" key="5">
    <source>
        <dbReference type="ARBA" id="ARBA00022723"/>
    </source>
</evidence>
<evidence type="ECO:0000256" key="12">
    <source>
        <dbReference type="RuleBase" id="RU364040"/>
    </source>
</evidence>
<dbReference type="GO" id="GO:0005615">
    <property type="term" value="C:extracellular space"/>
    <property type="evidence" value="ECO:0007669"/>
    <property type="project" value="TreeGrafter"/>
</dbReference>
<evidence type="ECO:0000256" key="13">
    <source>
        <dbReference type="SAM" id="SignalP"/>
    </source>
</evidence>
<dbReference type="SUPFAM" id="SSF55486">
    <property type="entry name" value="Metalloproteases ('zincins'), catalytic domain"/>
    <property type="match status" value="1"/>
</dbReference>
<evidence type="ECO:0000256" key="6">
    <source>
        <dbReference type="ARBA" id="ARBA00022801"/>
    </source>
</evidence>
<feature type="domain" description="ERAP1-like C-terminal" evidence="15">
    <location>
        <begin position="559"/>
        <end position="871"/>
    </location>
</feature>
<evidence type="ECO:0000259" key="16">
    <source>
        <dbReference type="Pfam" id="PF17900"/>
    </source>
</evidence>
<proteinExistence type="inferred from homology"/>
<dbReference type="PANTHER" id="PTHR11533:SF174">
    <property type="entry name" value="PUROMYCIN-SENSITIVE AMINOPEPTIDASE-RELATED"/>
    <property type="match status" value="1"/>
</dbReference>
<evidence type="ECO:0000259" key="15">
    <source>
        <dbReference type="Pfam" id="PF11838"/>
    </source>
</evidence>
<evidence type="ECO:0000256" key="4">
    <source>
        <dbReference type="ARBA" id="ARBA00022670"/>
    </source>
</evidence>
<dbReference type="GO" id="GO:0005737">
    <property type="term" value="C:cytoplasm"/>
    <property type="evidence" value="ECO:0007669"/>
    <property type="project" value="TreeGrafter"/>
</dbReference>